<evidence type="ECO:0000259" key="9">
    <source>
        <dbReference type="PROSITE" id="PS51704"/>
    </source>
</evidence>
<keyword evidence="5 8" id="KW-1133">Transmembrane helix</keyword>
<proteinExistence type="inferred from homology"/>
<dbReference type="PANTHER" id="PTHR23344">
    <property type="entry name" value="GLYCEROPHOSPHORYL DIESTER PHOSPHODIESTERASE"/>
    <property type="match status" value="1"/>
</dbReference>
<feature type="domain" description="GP-PDE" evidence="9">
    <location>
        <begin position="221"/>
        <end position="476"/>
    </location>
</feature>
<dbReference type="GO" id="GO:0005886">
    <property type="term" value="C:plasma membrane"/>
    <property type="evidence" value="ECO:0007669"/>
    <property type="project" value="TreeGrafter"/>
</dbReference>
<organism evidence="10 11">
    <name type="scientific">Acipenser oxyrinchus oxyrinchus</name>
    <dbReference type="NCBI Taxonomy" id="40147"/>
    <lineage>
        <taxon>Eukaryota</taxon>
        <taxon>Metazoa</taxon>
        <taxon>Chordata</taxon>
        <taxon>Craniata</taxon>
        <taxon>Vertebrata</taxon>
        <taxon>Euteleostomi</taxon>
        <taxon>Actinopterygii</taxon>
        <taxon>Chondrostei</taxon>
        <taxon>Acipenseriformes</taxon>
        <taxon>Acipenseridae</taxon>
        <taxon>Acipenser</taxon>
    </lineage>
</organism>
<evidence type="ECO:0000256" key="2">
    <source>
        <dbReference type="ARBA" id="ARBA00007277"/>
    </source>
</evidence>
<dbReference type="PANTHER" id="PTHR23344:SF1">
    <property type="entry name" value="GLYCEROPHOSPHOINOSITOL INOSITOLPHOSPHODIESTERASE GDPD2"/>
    <property type="match status" value="1"/>
</dbReference>
<feature type="transmembrane region" description="Helical" evidence="8">
    <location>
        <begin position="185"/>
        <end position="206"/>
    </location>
</feature>
<feature type="transmembrane region" description="Helical" evidence="8">
    <location>
        <begin position="489"/>
        <end position="508"/>
    </location>
</feature>
<evidence type="ECO:0000256" key="5">
    <source>
        <dbReference type="ARBA" id="ARBA00022989"/>
    </source>
</evidence>
<protein>
    <submittedName>
        <fullName evidence="10">Glycerophosphoinositol inositolphosphodiesterase GDPD2-like</fullName>
    </submittedName>
</protein>
<dbReference type="InterPro" id="IPR017946">
    <property type="entry name" value="PLC-like_Pdiesterase_TIM-brl"/>
</dbReference>
<accession>A0AAD8D4I6</accession>
<feature type="transmembrane region" description="Helical" evidence="8">
    <location>
        <begin position="75"/>
        <end position="107"/>
    </location>
</feature>
<comment type="subcellular location">
    <subcellularLocation>
        <location evidence="1">Membrane</location>
        <topology evidence="1">Multi-pass membrane protein</topology>
    </subcellularLocation>
</comment>
<evidence type="ECO:0000313" key="10">
    <source>
        <dbReference type="EMBL" id="KAK1163103.1"/>
    </source>
</evidence>
<keyword evidence="11" id="KW-1185">Reference proteome</keyword>
<dbReference type="GO" id="GO:0008889">
    <property type="term" value="F:glycerophosphodiester phosphodiesterase activity"/>
    <property type="evidence" value="ECO:0007669"/>
    <property type="project" value="TreeGrafter"/>
</dbReference>
<keyword evidence="3 8" id="KW-0812">Transmembrane</keyword>
<reference evidence="10" key="1">
    <citation type="submission" date="2022-02" db="EMBL/GenBank/DDBJ databases">
        <title>Atlantic sturgeon de novo genome assembly.</title>
        <authorList>
            <person name="Stock M."/>
            <person name="Klopp C."/>
            <person name="Guiguen Y."/>
            <person name="Cabau C."/>
            <person name="Parinello H."/>
            <person name="Santidrian Yebra-Pimentel E."/>
            <person name="Kuhl H."/>
            <person name="Dirks R.P."/>
            <person name="Guessner J."/>
            <person name="Wuertz S."/>
            <person name="Du K."/>
            <person name="Schartl M."/>
        </authorList>
    </citation>
    <scope>NUCLEOTIDE SEQUENCE</scope>
    <source>
        <strain evidence="10">STURGEONOMICS-FGT-2020</strain>
        <tissue evidence="10">Whole blood</tissue>
    </source>
</reference>
<feature type="transmembrane region" description="Helical" evidence="8">
    <location>
        <begin position="152"/>
        <end position="173"/>
    </location>
</feature>
<dbReference type="PROSITE" id="PS51704">
    <property type="entry name" value="GP_PDE"/>
    <property type="match status" value="1"/>
</dbReference>
<gene>
    <name evidence="10" type="primary">GDPD5</name>
    <name evidence="10" type="ORF">AOXY_G16473</name>
</gene>
<evidence type="ECO:0000313" key="11">
    <source>
        <dbReference type="Proteomes" id="UP001230051"/>
    </source>
</evidence>
<evidence type="ECO:0000256" key="7">
    <source>
        <dbReference type="ARBA" id="ARBA00023180"/>
    </source>
</evidence>
<comment type="caution">
    <text evidence="10">The sequence shown here is derived from an EMBL/GenBank/DDBJ whole genome shotgun (WGS) entry which is preliminary data.</text>
</comment>
<comment type="similarity">
    <text evidence="2">Belongs to the glycerophosphoryl diester phosphodiesterase family.</text>
</comment>
<keyword evidence="7" id="KW-0325">Glycoprotein</keyword>
<dbReference type="AlphaFoldDB" id="A0AAD8D4I6"/>
<feature type="transmembrane region" description="Helical" evidence="8">
    <location>
        <begin position="30"/>
        <end position="55"/>
    </location>
</feature>
<sequence>MAQKHPCRSCLVGVYSCHGKDRKPGKWQCACCWFTFQSFIFLLTLWWIYVCWAAYNDRDDFNTKVFSILSSITGVYVNWFLVVLIVTSVVVIYCCLLLVFALIQVALKEPLDMHWIHKVLLFLAVVIVAAGIAGICVRWMEEWGTALLSLQVTAPFLQLGGVAAVSLLGWFVFQRFFMAKRTVSRVFILMAYLIVVAAVFLSPLVITSPCLLEIRELPPKPALIGHRGAPMLAPENTMMSFQKSMECKVVAFESDVLLSWDGVPFLMHDDSLKRTTNVLEKFPERANNSSSTFSWKELQSLNAGDWYLENDPFQTVSSFSKLEREEVTNQSIPSLRNLLNLARKHNTSVIFDLKKLSPGHPYEHSYTQRTIETILNSSIPQHLVLWLVNKDRDRVAAMPPGFQQVYADKEAMQVSGGDRLNIRHSFLSGQEIRNLTRSNVTVNMWVVNERWLFSLLWCSGVSSVTTNSCHRLRDMQRPVWHLAPDTYRAIWITVDCFFLLVILGFFLLQRRLFRNNRGGRAEHKNGFINLLTGEMDTFL</sequence>
<evidence type="ECO:0000256" key="3">
    <source>
        <dbReference type="ARBA" id="ARBA00022692"/>
    </source>
</evidence>
<evidence type="ECO:0000256" key="1">
    <source>
        <dbReference type="ARBA" id="ARBA00004141"/>
    </source>
</evidence>
<dbReference type="EMBL" id="JAGXEW010000015">
    <property type="protein sequence ID" value="KAK1163103.1"/>
    <property type="molecule type" value="Genomic_DNA"/>
</dbReference>
<feature type="transmembrane region" description="Helical" evidence="8">
    <location>
        <begin position="119"/>
        <end position="140"/>
    </location>
</feature>
<dbReference type="GO" id="GO:0006629">
    <property type="term" value="P:lipid metabolic process"/>
    <property type="evidence" value="ECO:0007669"/>
    <property type="project" value="InterPro"/>
</dbReference>
<dbReference type="Pfam" id="PF03009">
    <property type="entry name" value="GDPD"/>
    <property type="match status" value="1"/>
</dbReference>
<name>A0AAD8D4I6_ACIOX</name>
<dbReference type="Gene3D" id="3.20.20.190">
    <property type="entry name" value="Phosphatidylinositol (PI) phosphodiesterase"/>
    <property type="match status" value="1"/>
</dbReference>
<keyword evidence="6 8" id="KW-0472">Membrane</keyword>
<keyword evidence="4" id="KW-0378">Hydrolase</keyword>
<dbReference type="InterPro" id="IPR030395">
    <property type="entry name" value="GP_PDE_dom"/>
</dbReference>
<evidence type="ECO:0000256" key="6">
    <source>
        <dbReference type="ARBA" id="ARBA00023136"/>
    </source>
</evidence>
<evidence type="ECO:0000256" key="4">
    <source>
        <dbReference type="ARBA" id="ARBA00022801"/>
    </source>
</evidence>
<dbReference type="SUPFAM" id="SSF51695">
    <property type="entry name" value="PLC-like phosphodiesterases"/>
    <property type="match status" value="1"/>
</dbReference>
<evidence type="ECO:0000256" key="8">
    <source>
        <dbReference type="SAM" id="Phobius"/>
    </source>
</evidence>
<dbReference type="Proteomes" id="UP001230051">
    <property type="component" value="Unassembled WGS sequence"/>
</dbReference>